<comment type="caution">
    <text evidence="1">The sequence shown here is derived from an EMBL/GenBank/DDBJ whole genome shotgun (WGS) entry which is preliminary data.</text>
</comment>
<reference evidence="1" key="1">
    <citation type="submission" date="2021-05" db="EMBL/GenBank/DDBJ databases">
        <authorList>
            <person name="Pan Q."/>
            <person name="Jouanno E."/>
            <person name="Zahm M."/>
            <person name="Klopp C."/>
            <person name="Cabau C."/>
            <person name="Louis A."/>
            <person name="Berthelot C."/>
            <person name="Parey E."/>
            <person name="Roest Crollius H."/>
            <person name="Montfort J."/>
            <person name="Robinson-Rechavi M."/>
            <person name="Bouchez O."/>
            <person name="Lampietro C."/>
            <person name="Lopez Roques C."/>
            <person name="Donnadieu C."/>
            <person name="Postlethwait J."/>
            <person name="Bobe J."/>
            <person name="Dillon D."/>
            <person name="Chandos A."/>
            <person name="von Hippel F."/>
            <person name="Guiguen Y."/>
        </authorList>
    </citation>
    <scope>NUCLEOTIDE SEQUENCE</scope>
    <source>
        <strain evidence="1">YG-Jan2019</strain>
    </source>
</reference>
<dbReference type="Proteomes" id="UP001157502">
    <property type="component" value="Chromosome 14"/>
</dbReference>
<name>A0ACC2GEF9_DALPE</name>
<evidence type="ECO:0000313" key="1">
    <source>
        <dbReference type="EMBL" id="KAJ8001895.1"/>
    </source>
</evidence>
<proteinExistence type="predicted"/>
<dbReference type="EMBL" id="CM055741">
    <property type="protein sequence ID" value="KAJ8001895.1"/>
    <property type="molecule type" value="Genomic_DNA"/>
</dbReference>
<sequence>MQILASGATGALGEQMPSVPVKRAPRGLRQKGIGVDICNIGSALSRLHFGEESKKLNGRMIEKANKSYCHSRPHIRWACPLAACRAFATARRGNKCPPARSVASQSRHPKYATAVTPVSPCPPNGIPTTSPPCHPPIGAAQQASVPSSLRGSKPPPSSYQS</sequence>
<keyword evidence="2" id="KW-1185">Reference proteome</keyword>
<accession>A0ACC2GEF9</accession>
<gene>
    <name evidence="1" type="ORF">DPEC_G00174160</name>
</gene>
<protein>
    <submittedName>
        <fullName evidence="1">Uncharacterized protein</fullName>
    </submittedName>
</protein>
<evidence type="ECO:0000313" key="2">
    <source>
        <dbReference type="Proteomes" id="UP001157502"/>
    </source>
</evidence>
<organism evidence="1 2">
    <name type="scientific">Dallia pectoralis</name>
    <name type="common">Alaska blackfish</name>
    <dbReference type="NCBI Taxonomy" id="75939"/>
    <lineage>
        <taxon>Eukaryota</taxon>
        <taxon>Metazoa</taxon>
        <taxon>Chordata</taxon>
        <taxon>Craniata</taxon>
        <taxon>Vertebrata</taxon>
        <taxon>Euteleostomi</taxon>
        <taxon>Actinopterygii</taxon>
        <taxon>Neopterygii</taxon>
        <taxon>Teleostei</taxon>
        <taxon>Protacanthopterygii</taxon>
        <taxon>Esociformes</taxon>
        <taxon>Umbridae</taxon>
        <taxon>Dallia</taxon>
    </lineage>
</organism>